<dbReference type="PANTHER" id="PTHR12366:SF29">
    <property type="entry name" value="ASPARTYL BETA-HYDROXYLASE, ISOFORM L"/>
    <property type="match status" value="1"/>
</dbReference>
<dbReference type="OrthoDB" id="438431at2759"/>
<dbReference type="RefSeq" id="XP_009036702.1">
    <property type="nucleotide sequence ID" value="XM_009038454.1"/>
</dbReference>
<keyword evidence="4" id="KW-1185">Reference proteome</keyword>
<dbReference type="OMA" id="TFANGRC"/>
<dbReference type="EMBL" id="GL833127">
    <property type="protein sequence ID" value="EGB08716.1"/>
    <property type="molecule type" value="Genomic_DNA"/>
</dbReference>
<dbReference type="PANTHER" id="PTHR12366">
    <property type="entry name" value="ASPARTYL/ASPARAGINYL BETA-HYDROXYLASE"/>
    <property type="match status" value="1"/>
</dbReference>
<reference evidence="3 4" key="1">
    <citation type="journal article" date="2011" name="Proc. Natl. Acad. Sci. U.S.A.">
        <title>Niche of harmful alga Aureococcus anophagefferens revealed through ecogenomics.</title>
        <authorList>
            <person name="Gobler C.J."/>
            <person name="Berry D.L."/>
            <person name="Dyhrman S.T."/>
            <person name="Wilhelm S.W."/>
            <person name="Salamov A."/>
            <person name="Lobanov A.V."/>
            <person name="Zhang Y."/>
            <person name="Collier J.L."/>
            <person name="Wurch L.L."/>
            <person name="Kustka A.B."/>
            <person name="Dill B.D."/>
            <person name="Shah M."/>
            <person name="VerBerkmoes N.C."/>
            <person name="Kuo A."/>
            <person name="Terry A."/>
            <person name="Pangilinan J."/>
            <person name="Lindquist E.A."/>
            <person name="Lucas S."/>
            <person name="Paulsen I.T."/>
            <person name="Hattenrath-Lehmann T.K."/>
            <person name="Talmage S.C."/>
            <person name="Walker E.A."/>
            <person name="Koch F."/>
            <person name="Burson A.M."/>
            <person name="Marcoval M.A."/>
            <person name="Tang Y.Z."/>
            <person name="Lecleir G.R."/>
            <person name="Coyne K.J."/>
            <person name="Berg G.M."/>
            <person name="Bertrand E.M."/>
            <person name="Saito M.A."/>
            <person name="Gladyshev V.N."/>
            <person name="Grigoriev I.V."/>
        </authorList>
    </citation>
    <scope>NUCLEOTIDE SEQUENCE [LARGE SCALE GENOMIC DNA]</scope>
    <source>
        <strain evidence="4">CCMP 1984</strain>
    </source>
</reference>
<organism evidence="4">
    <name type="scientific">Aureococcus anophagefferens</name>
    <name type="common">Harmful bloom alga</name>
    <dbReference type="NCBI Taxonomy" id="44056"/>
    <lineage>
        <taxon>Eukaryota</taxon>
        <taxon>Sar</taxon>
        <taxon>Stramenopiles</taxon>
        <taxon>Ochrophyta</taxon>
        <taxon>Pelagophyceae</taxon>
        <taxon>Pelagomonadales</taxon>
        <taxon>Pelagomonadaceae</taxon>
        <taxon>Aureococcus</taxon>
    </lineage>
</organism>
<dbReference type="AlphaFoldDB" id="F0Y8G9"/>
<evidence type="ECO:0000313" key="4">
    <source>
        <dbReference type="Proteomes" id="UP000002729"/>
    </source>
</evidence>
<sequence>LSRLAPRSAIRPHCAPTNLRLTCHLGLAVPPGGGCRIRVGADWRTWAEGRCLLFDDSFEHEVRNDTDRARVVLLLRFFHPDLAPARRGA</sequence>
<dbReference type="SUPFAM" id="SSF51197">
    <property type="entry name" value="Clavaminate synthase-like"/>
    <property type="match status" value="1"/>
</dbReference>
<dbReference type="InterPro" id="IPR027443">
    <property type="entry name" value="IPNS-like_sf"/>
</dbReference>
<name>F0Y8G9_AURAN</name>
<protein>
    <recommendedName>
        <fullName evidence="2">Aspartyl/asparaginy/proline hydroxylase domain-containing protein</fullName>
    </recommendedName>
</protein>
<feature type="non-terminal residue" evidence="3">
    <location>
        <position position="1"/>
    </location>
</feature>
<dbReference type="InParanoid" id="F0Y8G9"/>
<dbReference type="KEGG" id="aaf:AURANDRAFT_8899"/>
<dbReference type="Proteomes" id="UP000002729">
    <property type="component" value="Unassembled WGS sequence"/>
</dbReference>
<dbReference type="InterPro" id="IPR039038">
    <property type="entry name" value="ASPH"/>
</dbReference>
<proteinExistence type="inferred from homology"/>
<dbReference type="eggNOG" id="KOG3696">
    <property type="taxonomic scope" value="Eukaryota"/>
</dbReference>
<dbReference type="GO" id="GO:0062101">
    <property type="term" value="F:peptidyl-aspartic acid 3-dioxygenase activity"/>
    <property type="evidence" value="ECO:0007669"/>
    <property type="project" value="InterPro"/>
</dbReference>
<comment type="similarity">
    <text evidence="1">Belongs to the aspartyl/asparaginyl beta-hydroxylase family.</text>
</comment>
<dbReference type="GeneID" id="20229309"/>
<dbReference type="Gene3D" id="2.60.120.330">
    <property type="entry name" value="B-lactam Antibiotic, Isopenicillin N Synthase, Chain"/>
    <property type="match status" value="1"/>
</dbReference>
<feature type="non-terminal residue" evidence="3">
    <location>
        <position position="89"/>
    </location>
</feature>
<evidence type="ECO:0000313" key="3">
    <source>
        <dbReference type="EMBL" id="EGB08716.1"/>
    </source>
</evidence>
<evidence type="ECO:0000256" key="1">
    <source>
        <dbReference type="ARBA" id="ARBA00007730"/>
    </source>
</evidence>
<feature type="domain" description="Aspartyl/asparaginy/proline hydroxylase" evidence="2">
    <location>
        <begin position="1"/>
        <end position="80"/>
    </location>
</feature>
<dbReference type="GO" id="GO:0005783">
    <property type="term" value="C:endoplasmic reticulum"/>
    <property type="evidence" value="ECO:0007669"/>
    <property type="project" value="TreeGrafter"/>
</dbReference>
<evidence type="ECO:0000259" key="2">
    <source>
        <dbReference type="Pfam" id="PF05118"/>
    </source>
</evidence>
<gene>
    <name evidence="3" type="ORF">AURANDRAFT_8899</name>
</gene>
<accession>F0Y8G9</accession>
<dbReference type="InterPro" id="IPR007803">
    <property type="entry name" value="Asp/Arg/Pro-Hydrxlase"/>
</dbReference>
<dbReference type="Pfam" id="PF05118">
    <property type="entry name" value="Asp_Arg_Hydrox"/>
    <property type="match status" value="1"/>
</dbReference>